<reference evidence="1 2" key="1">
    <citation type="journal article" date="2019" name="Environ. Microbiol.">
        <title>At the nexus of three kingdoms: the genome of the mycorrhizal fungus Gigaspora margarita provides insights into plant, endobacterial and fungal interactions.</title>
        <authorList>
            <person name="Venice F."/>
            <person name="Ghignone S."/>
            <person name="Salvioli di Fossalunga A."/>
            <person name="Amselem J."/>
            <person name="Novero M."/>
            <person name="Xianan X."/>
            <person name="Sedzielewska Toro K."/>
            <person name="Morin E."/>
            <person name="Lipzen A."/>
            <person name="Grigoriev I.V."/>
            <person name="Henrissat B."/>
            <person name="Martin F.M."/>
            <person name="Bonfante P."/>
        </authorList>
    </citation>
    <scope>NUCLEOTIDE SEQUENCE [LARGE SCALE GENOMIC DNA]</scope>
    <source>
        <strain evidence="1 2">BEG34</strain>
    </source>
</reference>
<accession>A0A8H3X695</accession>
<evidence type="ECO:0000313" key="1">
    <source>
        <dbReference type="EMBL" id="KAF0424506.1"/>
    </source>
</evidence>
<keyword evidence="1" id="KW-0723">Serine/threonine-protein kinase</keyword>
<proteinExistence type="predicted"/>
<dbReference type="OrthoDB" id="3205772at2759"/>
<dbReference type="EMBL" id="WTPW01001646">
    <property type="protein sequence ID" value="KAF0424506.1"/>
    <property type="molecule type" value="Genomic_DNA"/>
</dbReference>
<sequence length="71" mass="8404">MIVLIEICEGLRSIILKSTPLCYAELLKRYWNINPEKRPTALEIHETILNWKNYPEILAEFLKSDDKMVIE</sequence>
<organism evidence="1 2">
    <name type="scientific">Gigaspora margarita</name>
    <dbReference type="NCBI Taxonomy" id="4874"/>
    <lineage>
        <taxon>Eukaryota</taxon>
        <taxon>Fungi</taxon>
        <taxon>Fungi incertae sedis</taxon>
        <taxon>Mucoromycota</taxon>
        <taxon>Glomeromycotina</taxon>
        <taxon>Glomeromycetes</taxon>
        <taxon>Diversisporales</taxon>
        <taxon>Gigasporaceae</taxon>
        <taxon>Gigaspora</taxon>
    </lineage>
</organism>
<dbReference type="AlphaFoldDB" id="A0A8H3X695"/>
<name>A0A8H3X695_GIGMA</name>
<evidence type="ECO:0000313" key="2">
    <source>
        <dbReference type="Proteomes" id="UP000439903"/>
    </source>
</evidence>
<dbReference type="Proteomes" id="UP000439903">
    <property type="component" value="Unassembled WGS sequence"/>
</dbReference>
<protein>
    <submittedName>
        <fullName evidence="1">Serine/threonine protein kinase</fullName>
    </submittedName>
</protein>
<gene>
    <name evidence="1" type="ORF">F8M41_006573</name>
</gene>
<keyword evidence="1" id="KW-0808">Transferase</keyword>
<dbReference type="SUPFAM" id="SSF56112">
    <property type="entry name" value="Protein kinase-like (PK-like)"/>
    <property type="match status" value="1"/>
</dbReference>
<keyword evidence="2" id="KW-1185">Reference proteome</keyword>
<dbReference type="Gene3D" id="1.10.510.10">
    <property type="entry name" value="Transferase(Phosphotransferase) domain 1"/>
    <property type="match status" value="1"/>
</dbReference>
<dbReference type="GO" id="GO:0004674">
    <property type="term" value="F:protein serine/threonine kinase activity"/>
    <property type="evidence" value="ECO:0007669"/>
    <property type="project" value="UniProtKB-KW"/>
</dbReference>
<dbReference type="InterPro" id="IPR011009">
    <property type="entry name" value="Kinase-like_dom_sf"/>
</dbReference>
<comment type="caution">
    <text evidence="1">The sequence shown here is derived from an EMBL/GenBank/DDBJ whole genome shotgun (WGS) entry which is preliminary data.</text>
</comment>
<keyword evidence="1" id="KW-0418">Kinase</keyword>